<evidence type="ECO:0008006" key="3">
    <source>
        <dbReference type="Google" id="ProtNLM"/>
    </source>
</evidence>
<reference evidence="1 2" key="2">
    <citation type="journal article" date="2012" name="J. Bacteriol.">
        <title>Complete genome sequences of six strains of the genus Methylobacterium.</title>
        <authorList>
            <person name="Marx C.J."/>
            <person name="Bringel F."/>
            <person name="Chistoserdova L."/>
            <person name="Moulin L."/>
            <person name="Farhan Ul Haque M."/>
            <person name="Fleischman D.E."/>
            <person name="Gruffaz C."/>
            <person name="Jourand P."/>
            <person name="Knief C."/>
            <person name="Lee M.C."/>
            <person name="Muller E.E."/>
            <person name="Nadalig T."/>
            <person name="Peyraud R."/>
            <person name="Roselli S."/>
            <person name="Russ L."/>
            <person name="Goodwin L.A."/>
            <person name="Ivanova N."/>
            <person name="Kyrpides N."/>
            <person name="Lajus A."/>
            <person name="Land M.L."/>
            <person name="Medigue C."/>
            <person name="Mikhailova N."/>
            <person name="Nolan M."/>
            <person name="Woyke T."/>
            <person name="Stolyar S."/>
            <person name="Vorholt J.A."/>
            <person name="Vuilleumier S."/>
        </authorList>
    </citation>
    <scope>NUCLEOTIDE SEQUENCE [LARGE SCALE GENOMIC DNA]</scope>
    <source>
        <strain evidence="2">CM4 / NCIMB 13688</strain>
    </source>
</reference>
<sequence length="167" mass="18665">MKKLDHRGNSKKDPQHVRFYEWLTDSAAWRDLSTDARALYVLLKGKYRGMNNGRIILSVRQASENLRISKTSVGKAFVELQAHGFIEVVIRGSFDGRKDGRATEWRLTEHSCDVSGDLAAKRFMSWAPGKDFTVRPGGRSVRAEGQSVPQGGLTKAQIPRAVPQRGL</sequence>
<accession>B7KTU4</accession>
<dbReference type="Proteomes" id="UP000002385">
    <property type="component" value="Chromosome"/>
</dbReference>
<organism evidence="1 2">
    <name type="scientific">Methylorubrum extorquens (strain CM4 / NCIMB 13688)</name>
    <name type="common">Methylobacterium extorquens</name>
    <dbReference type="NCBI Taxonomy" id="440085"/>
    <lineage>
        <taxon>Bacteria</taxon>
        <taxon>Pseudomonadati</taxon>
        <taxon>Pseudomonadota</taxon>
        <taxon>Alphaproteobacteria</taxon>
        <taxon>Hyphomicrobiales</taxon>
        <taxon>Methylobacteriaceae</taxon>
        <taxon>Methylorubrum</taxon>
    </lineage>
</organism>
<dbReference type="EMBL" id="CP001298">
    <property type="protein sequence ID" value="ACK84154.1"/>
    <property type="molecule type" value="Genomic_DNA"/>
</dbReference>
<dbReference type="HOGENOM" id="CLU_130958_0_0_5"/>
<name>B7KTU4_METC4</name>
<evidence type="ECO:0000313" key="2">
    <source>
        <dbReference type="Proteomes" id="UP000002385"/>
    </source>
</evidence>
<dbReference type="InterPro" id="IPR036390">
    <property type="entry name" value="WH_DNA-bd_sf"/>
</dbReference>
<proteinExistence type="predicted"/>
<dbReference type="RefSeq" id="WP_015951469.1">
    <property type="nucleotide sequence ID" value="NC_011757.1"/>
</dbReference>
<protein>
    <recommendedName>
        <fullName evidence="3">Helix-turn-helix domain-containing protein</fullName>
    </recommendedName>
</protein>
<dbReference type="KEGG" id="mch:Mchl_3319"/>
<gene>
    <name evidence="1" type="ordered locus">Mchl_3319</name>
</gene>
<evidence type="ECO:0000313" key="1">
    <source>
        <dbReference type="EMBL" id="ACK84154.1"/>
    </source>
</evidence>
<reference evidence="2" key="1">
    <citation type="submission" date="2008-12" db="EMBL/GenBank/DDBJ databases">
        <title>Complete sequence of chromosome of Methylobacterium chloromethanicum CM4.</title>
        <authorList>
            <consortium name="US DOE Joint Genome Institute"/>
            <person name="Lucas S."/>
            <person name="Copeland A."/>
            <person name="Lapidus A."/>
            <person name="Glavina del Rio T."/>
            <person name="Dalin E."/>
            <person name="Tice H."/>
            <person name="Bruce D."/>
            <person name="Goodwin L."/>
            <person name="Pitluck S."/>
            <person name="Chertkov O."/>
            <person name="Brettin T."/>
            <person name="Detter J.C."/>
            <person name="Han C."/>
            <person name="Larimer F."/>
            <person name="Land M."/>
            <person name="Hauser L."/>
            <person name="Kyrpides N."/>
            <person name="Mikhailova N."/>
            <person name="Marx C."/>
            <person name="Richardson P."/>
        </authorList>
    </citation>
    <scope>NUCLEOTIDE SEQUENCE [LARGE SCALE GENOMIC DNA]</scope>
    <source>
        <strain evidence="2">CM4 / NCIMB 13688</strain>
    </source>
</reference>
<dbReference type="SUPFAM" id="SSF46785">
    <property type="entry name" value="Winged helix' DNA-binding domain"/>
    <property type="match status" value="1"/>
</dbReference>
<dbReference type="AlphaFoldDB" id="B7KTU4"/>